<dbReference type="PANTHER" id="PTHR43439">
    <property type="entry name" value="PHENYLACETATE-COENZYME A LIGASE"/>
    <property type="match status" value="1"/>
</dbReference>
<organism evidence="6 7">
    <name type="scientific">Postia placenta MAD-698-R-SB12</name>
    <dbReference type="NCBI Taxonomy" id="670580"/>
    <lineage>
        <taxon>Eukaryota</taxon>
        <taxon>Fungi</taxon>
        <taxon>Dikarya</taxon>
        <taxon>Basidiomycota</taxon>
        <taxon>Agaricomycotina</taxon>
        <taxon>Agaricomycetes</taxon>
        <taxon>Polyporales</taxon>
        <taxon>Adustoporiaceae</taxon>
        <taxon>Rhodonia</taxon>
    </lineage>
</organism>
<dbReference type="STRING" id="670580.A0A1X6MRQ6"/>
<keyword evidence="2" id="KW-0597">Phosphoprotein</keyword>
<protein>
    <submittedName>
        <fullName evidence="6">Uncharacterized protein</fullName>
    </submittedName>
</protein>
<evidence type="ECO:0000259" key="4">
    <source>
        <dbReference type="SMART" id="SM00823"/>
    </source>
</evidence>
<dbReference type="Pfam" id="PF00501">
    <property type="entry name" value="AMP-binding"/>
    <property type="match status" value="1"/>
</dbReference>
<name>A0A1X6MRQ6_9APHY</name>
<gene>
    <name evidence="6" type="ORF">POSPLADRAFT_1151688</name>
</gene>
<evidence type="ECO:0000313" key="7">
    <source>
        <dbReference type="Proteomes" id="UP000194127"/>
    </source>
</evidence>
<dbReference type="InterPro" id="IPR001900">
    <property type="entry name" value="RNase_II/R"/>
</dbReference>
<dbReference type="SUPFAM" id="SSF50249">
    <property type="entry name" value="Nucleic acid-binding proteins"/>
    <property type="match status" value="1"/>
</dbReference>
<feature type="region of interest" description="Disordered" evidence="3">
    <location>
        <begin position="1225"/>
        <end position="1246"/>
    </location>
</feature>
<proteinExistence type="predicted"/>
<dbReference type="InterPro" id="IPR042099">
    <property type="entry name" value="ANL_N_sf"/>
</dbReference>
<dbReference type="Gene3D" id="3.40.50.12780">
    <property type="entry name" value="N-terminal domain of ligase-like"/>
    <property type="match status" value="1"/>
</dbReference>
<dbReference type="InterPro" id="IPR012340">
    <property type="entry name" value="NA-bd_OB-fold"/>
</dbReference>
<dbReference type="InterPro" id="IPR036291">
    <property type="entry name" value="NAD(P)-bd_dom_sf"/>
</dbReference>
<dbReference type="GeneID" id="36331516"/>
<dbReference type="EMBL" id="KZ110603">
    <property type="protein sequence ID" value="OSX58882.1"/>
    <property type="molecule type" value="Genomic_DNA"/>
</dbReference>
<evidence type="ECO:0000313" key="6">
    <source>
        <dbReference type="EMBL" id="OSX58882.1"/>
    </source>
</evidence>
<feature type="domain" description="RNB" evidence="5">
    <location>
        <begin position="1634"/>
        <end position="1985"/>
    </location>
</feature>
<dbReference type="SMART" id="SM00823">
    <property type="entry name" value="PKS_PP"/>
    <property type="match status" value="1"/>
</dbReference>
<accession>A0A1X6MRQ6</accession>
<dbReference type="InterPro" id="IPR000873">
    <property type="entry name" value="AMP-dep_synth/lig_dom"/>
</dbReference>
<keyword evidence="1" id="KW-0596">Phosphopantetheine</keyword>
<dbReference type="GO" id="GO:0004540">
    <property type="term" value="F:RNA nuclease activity"/>
    <property type="evidence" value="ECO:0007669"/>
    <property type="project" value="InterPro"/>
</dbReference>
<evidence type="ECO:0000256" key="2">
    <source>
        <dbReference type="ARBA" id="ARBA00022553"/>
    </source>
</evidence>
<dbReference type="SUPFAM" id="SSF51735">
    <property type="entry name" value="NAD(P)-binding Rossmann-fold domains"/>
    <property type="match status" value="1"/>
</dbReference>
<feature type="region of interest" description="Disordered" evidence="3">
    <location>
        <begin position="1"/>
        <end position="24"/>
    </location>
</feature>
<reference evidence="6 7" key="1">
    <citation type="submission" date="2017-04" db="EMBL/GenBank/DDBJ databases">
        <title>Genome Sequence of the Model Brown-Rot Fungus Postia placenta SB12.</title>
        <authorList>
            <consortium name="DOE Joint Genome Institute"/>
            <person name="Gaskell J."/>
            <person name="Kersten P."/>
            <person name="Larrondo L.F."/>
            <person name="Canessa P."/>
            <person name="Martinez D."/>
            <person name="Hibbett D."/>
            <person name="Schmoll M."/>
            <person name="Kubicek C.P."/>
            <person name="Martinez A.T."/>
            <person name="Yadav J."/>
            <person name="Master E."/>
            <person name="Magnuson J.K."/>
            <person name="James T."/>
            <person name="Yaver D."/>
            <person name="Berka R."/>
            <person name="Labutti K."/>
            <person name="Lipzen A."/>
            <person name="Aerts A."/>
            <person name="Barry K."/>
            <person name="Henrissat B."/>
            <person name="Blanchette R."/>
            <person name="Grigoriev I."/>
            <person name="Cullen D."/>
        </authorList>
    </citation>
    <scope>NUCLEOTIDE SEQUENCE [LARGE SCALE GENOMIC DNA]</scope>
    <source>
        <strain evidence="6 7">MAD-698-R-SB12</strain>
    </source>
</reference>
<dbReference type="GO" id="GO:0031177">
    <property type="term" value="F:phosphopantetheine binding"/>
    <property type="evidence" value="ECO:0007669"/>
    <property type="project" value="InterPro"/>
</dbReference>
<feature type="region of interest" description="Disordered" evidence="3">
    <location>
        <begin position="1598"/>
        <end position="1623"/>
    </location>
</feature>
<dbReference type="OrthoDB" id="2285229at2759"/>
<evidence type="ECO:0000259" key="5">
    <source>
        <dbReference type="SMART" id="SM00955"/>
    </source>
</evidence>
<dbReference type="PANTHER" id="PTHR43439:SF2">
    <property type="entry name" value="ENZYME, PUTATIVE (JCVI)-RELATED"/>
    <property type="match status" value="1"/>
</dbReference>
<dbReference type="InterPro" id="IPR051414">
    <property type="entry name" value="Adenylate-forming_Reductase"/>
</dbReference>
<keyword evidence="7" id="KW-1185">Reference proteome</keyword>
<feature type="compositionally biased region" description="Polar residues" evidence="3">
    <location>
        <begin position="1603"/>
        <end position="1616"/>
    </location>
</feature>
<dbReference type="Pfam" id="PF00773">
    <property type="entry name" value="RNB"/>
    <property type="match status" value="1"/>
</dbReference>
<dbReference type="RefSeq" id="XP_024335676.1">
    <property type="nucleotide sequence ID" value="XM_024486567.1"/>
</dbReference>
<dbReference type="SUPFAM" id="SSF56801">
    <property type="entry name" value="Acetyl-CoA synthetase-like"/>
    <property type="match status" value="1"/>
</dbReference>
<sequence length="2119" mass="235126">MSTRRLIPPPPKTHALSSTTFRPPPLDGSLSVPEMWDWHAEHSANHPLFRYAKDDGSVRTIPWGEVVGAALRAAKVIQTRVRAEPGAVVAIFATSESIGYATTLLGIMRANYVAFPISVRNSPAAVAHLIGKVGAKHLLVSGEQAIRDLVRDALDILKSQDAASVPETSPMLVFEELYSSANDIVTSKDVPYVFRGPDAIGVILHSSGSTAFPKPIYWTQHRFVELARAVWYSENDLTGRVFSLHPLPMFHGMGFMNMMWAGSCGTVLAVFAPSFPPRVPTPDNVIHAAQTIDCDTILVVPSFVETWARNPEYVKWLATRRSVSYAGGPLSKDCGDYLVSQGVRVGNGYGTASETAQHAMAGTCSTEVGPVCDIYTSEPIPDWEYFKLHSAISIKALPMGDNTFELVVLANENSTPSVINTKVDGVDGYATSDLIAAHPTLAGYWKILGRTDDQIMHSTGEKTNPGPLENILKQDPLVSDCLMFGRGRFQAGILVEPKKEFAFDASDKVLLAEFRNKIWPSVEKLNAYAPQHSRLFKEMILVARPSKPFTYTAKGSVRRGAIIKEYEDEIDAQYDAVEESAQSNIQPPDHWDQQTALVFTRSVVEKVFTVPVDDDGDIFEHGCDSLQATWIRNTILRAIRDSTKTNTRNVSSGFIYEYPTISKLASFVLTLASGTVNGTTVDPATIVQGMRAMVAKYSKDFPVHKGGVKSTGKVVLLTGTTGGLGCYGLQALVADPTVSRVYAFNRPARSGESLRERQRATLVDRGLDPSFLESKKLVLLEGDLSAPAFGLSRDVYQELLFTSSIGVVQNSQDDRTVSEKPVDAILAIGNGYTQSKWVSEEILYSARAQTALKPVVIRVGQLCGSLDGSWNAHEWFPSIVQSTPKLGCFPDDDQKAAWIPLDISAKALVDFLSAPDSIDTVHLVHPRPVSWHSLAVVAAQEFSVPLVSFKEWVAKLEQYAEAIVKEDDTGLDSRHTSQSIHAIELIPSYKAMAQNSSGSGHAAGLPDLSVEKTSIASPTLADPSLPQLSPAHVKSWIAYWRRLGTLLWFIGSDKPSGIFRRGQNEVVATLIQLYPSTAYKPTMDQMSPKMGNVKYMIERPAFWFASASLLRVGCHLLLSTVAAFLAYPISSPLHLLGYFALSSGNIYTTRLRTASGSAVSDSLMHRRGISCVAEISSTAGTRRCASTSSNPRPPFRLPKKTYDRIESTTKLLAVAAAKGEARRSKYKKPYSGETSHTVDSKKPYQQSTILPSSERVAFYAEPEEQGDLLSDLSQLDVQKRERLPTGAFVELRRSAITVHGVIIWQKPTEKGWLMHVLVRSGEVWLVRESDVMFVVPDFVQPDLIAQCGPENVDAKSHELAARVHILKKLRNFDLSLERQSPEYWQKLNKLYTQFKSSDPTQWASVTTNQVSQLLNPEAKTAPVATQLVVHDYMFDKSKYFEADQTHFLTTRTFWVRPQQHVQDIEAVDRMISQRDPVLDAFIEKARVVITAARQREAGTQNGHPTFKEDPQHGFTAEDLVIIRWFSDSLVPRRTFQVDPYTVSQSYIIKKLGLYMDKEVNDSTIHEFLFELGVLPPWEDRITRHSSLARKSQSRTLTLDVVDDSSSPRSLTRSTAGQPLGPEDFYSQDAVDSLRHDFGNMPVYVIDDVDAEELDDGISVESIPSEPGNHWLHVHIADPTSILPPTHVFAHRAFEQMETEYLADRSYPMLSGGMLDKISLGSCEGQPQRVVSFSAKVDPEGNIIDYKVRPGIVRNVHIFQYDAVNDAMGWSYYPYKRPFGGEAPTVRPRQSLHLTPSVRDDLHKLEIVQEALTRGRLRNGMLTFGMPSAQLSLNPKPLPTVPPLGVAPRIWSGFPSVNYAVQEVRTFEYGARFVVAESMTTAGRVASRFFRDRGLPALRRTSLPPTPRYEGAYDEVMAARDPHGSVDSFSPLRFALIFNPAEYSIEPGTHSVLGIPEGEGYMRITSPLRRFPDLLAHWQIKHALLHPGDRASPPFSNEWLLAFARELVLHEERNKRLVRAQHAYWAHQFIRRWMAARQRGEPADGSDPLDNLVAWAFAPAVRNAREQYWQQLVMLPGLGLKGMLVGLKEEKAQFPIPGVVDVKIERVVVGLRPSVIVTQR</sequence>
<evidence type="ECO:0000256" key="3">
    <source>
        <dbReference type="SAM" id="MobiDB-lite"/>
    </source>
</evidence>
<dbReference type="Pfam" id="PF23562">
    <property type="entry name" value="AMP-binding_C_3"/>
    <property type="match status" value="1"/>
</dbReference>
<dbReference type="Pfam" id="PF07993">
    <property type="entry name" value="NAD_binding_4"/>
    <property type="match status" value="1"/>
</dbReference>
<dbReference type="InterPro" id="IPR013120">
    <property type="entry name" value="FAR_NAD-bd"/>
</dbReference>
<dbReference type="SMART" id="SM00955">
    <property type="entry name" value="RNB"/>
    <property type="match status" value="1"/>
</dbReference>
<dbReference type="GO" id="GO:0003723">
    <property type="term" value="F:RNA binding"/>
    <property type="evidence" value="ECO:0007669"/>
    <property type="project" value="InterPro"/>
</dbReference>
<feature type="domain" description="Polyketide synthase-like phosphopantetheine-binding" evidence="4">
    <location>
        <begin position="597"/>
        <end position="672"/>
    </location>
</feature>
<evidence type="ECO:0000256" key="1">
    <source>
        <dbReference type="ARBA" id="ARBA00022450"/>
    </source>
</evidence>
<dbReference type="InterPro" id="IPR020806">
    <property type="entry name" value="PKS_PP-bd"/>
</dbReference>
<dbReference type="Proteomes" id="UP000194127">
    <property type="component" value="Unassembled WGS sequence"/>
</dbReference>
<dbReference type="Gene3D" id="3.40.50.720">
    <property type="entry name" value="NAD(P)-binding Rossmann-like Domain"/>
    <property type="match status" value="2"/>
</dbReference>